<sequence length="45" mass="5005">MAMTDDIRFIDLFSGIGGFRLGLEKANKESWKSMGEQPTGGKDIR</sequence>
<proteinExistence type="predicted"/>
<protein>
    <recommendedName>
        <fullName evidence="4">DNA (cytosine-5-)-methyltransferase</fullName>
    </recommendedName>
</protein>
<dbReference type="InterPro" id="IPR029063">
    <property type="entry name" value="SAM-dependent_MTases_sf"/>
</dbReference>
<evidence type="ECO:0000313" key="3">
    <source>
        <dbReference type="EMBL" id="KKM63015.1"/>
    </source>
</evidence>
<dbReference type="GO" id="GO:0008168">
    <property type="term" value="F:methyltransferase activity"/>
    <property type="evidence" value="ECO:0007669"/>
    <property type="project" value="UniProtKB-KW"/>
</dbReference>
<organism evidence="3">
    <name type="scientific">marine sediment metagenome</name>
    <dbReference type="NCBI Taxonomy" id="412755"/>
    <lineage>
        <taxon>unclassified sequences</taxon>
        <taxon>metagenomes</taxon>
        <taxon>ecological metagenomes</taxon>
    </lineage>
</organism>
<evidence type="ECO:0000256" key="2">
    <source>
        <dbReference type="ARBA" id="ARBA00022679"/>
    </source>
</evidence>
<keyword evidence="1" id="KW-0489">Methyltransferase</keyword>
<evidence type="ECO:0000256" key="1">
    <source>
        <dbReference type="ARBA" id="ARBA00022603"/>
    </source>
</evidence>
<dbReference type="EMBL" id="LAZR01011177">
    <property type="protein sequence ID" value="KKM63015.1"/>
    <property type="molecule type" value="Genomic_DNA"/>
</dbReference>
<dbReference type="InterPro" id="IPR001525">
    <property type="entry name" value="C5_MeTfrase"/>
</dbReference>
<gene>
    <name evidence="3" type="ORF">LCGC14_1515690</name>
</gene>
<dbReference type="Gene3D" id="3.40.50.150">
    <property type="entry name" value="Vaccinia Virus protein VP39"/>
    <property type="match status" value="1"/>
</dbReference>
<name>A0A0F9LFP5_9ZZZZ</name>
<dbReference type="AlphaFoldDB" id="A0A0F9LFP5"/>
<comment type="caution">
    <text evidence="3">The sequence shown here is derived from an EMBL/GenBank/DDBJ whole genome shotgun (WGS) entry which is preliminary data.</text>
</comment>
<dbReference type="Pfam" id="PF00145">
    <property type="entry name" value="DNA_methylase"/>
    <property type="match status" value="1"/>
</dbReference>
<keyword evidence="2" id="KW-0808">Transferase</keyword>
<dbReference type="SUPFAM" id="SSF53335">
    <property type="entry name" value="S-adenosyl-L-methionine-dependent methyltransferases"/>
    <property type="match status" value="1"/>
</dbReference>
<reference evidence="3" key="1">
    <citation type="journal article" date="2015" name="Nature">
        <title>Complex archaea that bridge the gap between prokaryotes and eukaryotes.</title>
        <authorList>
            <person name="Spang A."/>
            <person name="Saw J.H."/>
            <person name="Jorgensen S.L."/>
            <person name="Zaremba-Niedzwiedzka K."/>
            <person name="Martijn J."/>
            <person name="Lind A.E."/>
            <person name="van Eijk R."/>
            <person name="Schleper C."/>
            <person name="Guy L."/>
            <person name="Ettema T.J."/>
        </authorList>
    </citation>
    <scope>NUCLEOTIDE SEQUENCE</scope>
</reference>
<feature type="non-terminal residue" evidence="3">
    <location>
        <position position="45"/>
    </location>
</feature>
<accession>A0A0F9LFP5</accession>
<evidence type="ECO:0008006" key="4">
    <source>
        <dbReference type="Google" id="ProtNLM"/>
    </source>
</evidence>
<dbReference type="GO" id="GO:0032259">
    <property type="term" value="P:methylation"/>
    <property type="evidence" value="ECO:0007669"/>
    <property type="project" value="UniProtKB-KW"/>
</dbReference>